<evidence type="ECO:0000313" key="3">
    <source>
        <dbReference type="Proteomes" id="UP000541444"/>
    </source>
</evidence>
<name>A0A7J7KXX8_9MAGN</name>
<evidence type="ECO:0000313" key="2">
    <source>
        <dbReference type="EMBL" id="KAF6135162.1"/>
    </source>
</evidence>
<reference evidence="2 3" key="1">
    <citation type="journal article" date="2020" name="IScience">
        <title>Genome Sequencing of the Endangered Kingdonia uniflora (Circaeasteraceae, Ranunculales) Reveals Potential Mechanisms of Evolutionary Specialization.</title>
        <authorList>
            <person name="Sun Y."/>
            <person name="Deng T."/>
            <person name="Zhang A."/>
            <person name="Moore M.J."/>
            <person name="Landis J.B."/>
            <person name="Lin N."/>
            <person name="Zhang H."/>
            <person name="Zhang X."/>
            <person name="Huang J."/>
            <person name="Zhang X."/>
            <person name="Sun H."/>
            <person name="Wang H."/>
        </authorList>
    </citation>
    <scope>NUCLEOTIDE SEQUENCE [LARGE SCALE GENOMIC DNA]</scope>
    <source>
        <strain evidence="2">TB1705</strain>
        <tissue evidence="2">Leaf</tissue>
    </source>
</reference>
<proteinExistence type="predicted"/>
<accession>A0A7J7KXX8</accession>
<feature type="non-terminal residue" evidence="2">
    <location>
        <position position="1"/>
    </location>
</feature>
<protein>
    <submittedName>
        <fullName evidence="2">Uncharacterized protein</fullName>
    </submittedName>
</protein>
<keyword evidence="3" id="KW-1185">Reference proteome</keyword>
<comment type="caution">
    <text evidence="2">The sequence shown here is derived from an EMBL/GenBank/DDBJ whole genome shotgun (WGS) entry which is preliminary data.</text>
</comment>
<keyword evidence="1" id="KW-0472">Membrane</keyword>
<sequence>GSWVIHLHGKFSCVGFGIDWGWTSSNSTPLFFSPGPRASYGTLWISCHSKPRHSTEVWVSLWLMYFDFVGIIIFLSGILRECKK</sequence>
<dbReference type="Proteomes" id="UP000541444">
    <property type="component" value="Unassembled WGS sequence"/>
</dbReference>
<feature type="transmembrane region" description="Helical" evidence="1">
    <location>
        <begin position="59"/>
        <end position="79"/>
    </location>
</feature>
<keyword evidence="1" id="KW-1133">Transmembrane helix</keyword>
<dbReference type="EMBL" id="JACGCM010002811">
    <property type="protein sequence ID" value="KAF6135162.1"/>
    <property type="molecule type" value="Genomic_DNA"/>
</dbReference>
<evidence type="ECO:0000256" key="1">
    <source>
        <dbReference type="SAM" id="Phobius"/>
    </source>
</evidence>
<dbReference type="AlphaFoldDB" id="A0A7J7KXX8"/>
<keyword evidence="1" id="KW-0812">Transmembrane</keyword>
<gene>
    <name evidence="2" type="ORF">GIB67_035233</name>
</gene>
<organism evidence="2 3">
    <name type="scientific">Kingdonia uniflora</name>
    <dbReference type="NCBI Taxonomy" id="39325"/>
    <lineage>
        <taxon>Eukaryota</taxon>
        <taxon>Viridiplantae</taxon>
        <taxon>Streptophyta</taxon>
        <taxon>Embryophyta</taxon>
        <taxon>Tracheophyta</taxon>
        <taxon>Spermatophyta</taxon>
        <taxon>Magnoliopsida</taxon>
        <taxon>Ranunculales</taxon>
        <taxon>Circaeasteraceae</taxon>
        <taxon>Kingdonia</taxon>
    </lineage>
</organism>